<reference evidence="2 3" key="1">
    <citation type="journal article" date="2019" name="Commun. Biol.">
        <title>The bagworm genome reveals a unique fibroin gene that provides high tensile strength.</title>
        <authorList>
            <person name="Kono N."/>
            <person name="Nakamura H."/>
            <person name="Ohtoshi R."/>
            <person name="Tomita M."/>
            <person name="Numata K."/>
            <person name="Arakawa K."/>
        </authorList>
    </citation>
    <scope>NUCLEOTIDE SEQUENCE [LARGE SCALE GENOMIC DNA]</scope>
</reference>
<gene>
    <name evidence="2" type="ORF">EVAR_43440_1</name>
</gene>
<protein>
    <submittedName>
        <fullName evidence="2">Uncharacterized protein</fullName>
    </submittedName>
</protein>
<proteinExistence type="predicted"/>
<sequence>MKVVSVILEQPISSMARGGFTIPQRFSVDNTLFVLLFGSDRAHVPSSREHVKLPVADIADVVIALVTIVLQLQSALGQHKKLEVSARVRRVPVTGSNDDTRPPPAPPGRRRRPPS</sequence>
<dbReference type="AlphaFoldDB" id="A0A4C1WWS4"/>
<evidence type="ECO:0000256" key="1">
    <source>
        <dbReference type="SAM" id="MobiDB-lite"/>
    </source>
</evidence>
<feature type="region of interest" description="Disordered" evidence="1">
    <location>
        <begin position="88"/>
        <end position="115"/>
    </location>
</feature>
<evidence type="ECO:0000313" key="2">
    <source>
        <dbReference type="EMBL" id="GBP54567.1"/>
    </source>
</evidence>
<name>A0A4C1WWS4_EUMVA</name>
<evidence type="ECO:0000313" key="3">
    <source>
        <dbReference type="Proteomes" id="UP000299102"/>
    </source>
</evidence>
<dbReference type="Proteomes" id="UP000299102">
    <property type="component" value="Unassembled WGS sequence"/>
</dbReference>
<dbReference type="EMBL" id="BGZK01000649">
    <property type="protein sequence ID" value="GBP54567.1"/>
    <property type="molecule type" value="Genomic_DNA"/>
</dbReference>
<comment type="caution">
    <text evidence="2">The sequence shown here is derived from an EMBL/GenBank/DDBJ whole genome shotgun (WGS) entry which is preliminary data.</text>
</comment>
<keyword evidence="3" id="KW-1185">Reference proteome</keyword>
<organism evidence="2 3">
    <name type="scientific">Eumeta variegata</name>
    <name type="common">Bagworm moth</name>
    <name type="synonym">Eumeta japonica</name>
    <dbReference type="NCBI Taxonomy" id="151549"/>
    <lineage>
        <taxon>Eukaryota</taxon>
        <taxon>Metazoa</taxon>
        <taxon>Ecdysozoa</taxon>
        <taxon>Arthropoda</taxon>
        <taxon>Hexapoda</taxon>
        <taxon>Insecta</taxon>
        <taxon>Pterygota</taxon>
        <taxon>Neoptera</taxon>
        <taxon>Endopterygota</taxon>
        <taxon>Lepidoptera</taxon>
        <taxon>Glossata</taxon>
        <taxon>Ditrysia</taxon>
        <taxon>Tineoidea</taxon>
        <taxon>Psychidae</taxon>
        <taxon>Oiketicinae</taxon>
        <taxon>Eumeta</taxon>
    </lineage>
</organism>
<accession>A0A4C1WWS4</accession>